<gene>
    <name evidence="2" type="ORF">BJ554DRAFT_7165</name>
</gene>
<feature type="region of interest" description="Disordered" evidence="1">
    <location>
        <begin position="787"/>
        <end position="832"/>
    </location>
</feature>
<evidence type="ECO:0000313" key="3">
    <source>
        <dbReference type="Proteomes" id="UP000673691"/>
    </source>
</evidence>
<accession>A0A8H8DJN3</accession>
<organism evidence="2 3">
    <name type="scientific">Olpidium bornovanus</name>
    <dbReference type="NCBI Taxonomy" id="278681"/>
    <lineage>
        <taxon>Eukaryota</taxon>
        <taxon>Fungi</taxon>
        <taxon>Fungi incertae sedis</taxon>
        <taxon>Olpidiomycota</taxon>
        <taxon>Olpidiomycotina</taxon>
        <taxon>Olpidiomycetes</taxon>
        <taxon>Olpidiales</taxon>
        <taxon>Olpidiaceae</taxon>
        <taxon>Olpidium</taxon>
    </lineage>
</organism>
<comment type="caution">
    <text evidence="2">The sequence shown here is derived from an EMBL/GenBank/DDBJ whole genome shotgun (WGS) entry which is preliminary data.</text>
</comment>
<protein>
    <submittedName>
        <fullName evidence="2">Uncharacterized protein</fullName>
    </submittedName>
</protein>
<dbReference type="Proteomes" id="UP000673691">
    <property type="component" value="Unassembled WGS sequence"/>
</dbReference>
<sequence length="1000" mass="113086">MRYRSNEFLSLLMGKQPADVLQRAADAGQNDDGQATPVCDTSEQVANLPDVRDAQQQLVRFVANDLLARLRDERRGATITREAVRDIVQYRANGYLQQLQRERWETDHPACAEAHQQMIQCISDEVIHQLHERPPGKHEADHIVDIVRYRSNEFLRCLSGQAVQAQNAADAQQQMISHIVEDITSHTQQAGPHGFSDAGVKEIVLYRSNEFLESVRAEELKVRKEAAQEQMVQRVSDNIHRYLQKRPPLSAAAEQEGALARIIRENAEECVPVTALPEPADPQQQMIRYIQNDVLRRLRQVVPVQDVPENTITDIVRYRSNEFLRQMHEISPQVPTAESARGQQIVQYVANDILQMFRRRSADTSEQADELGKIIRYRSNEFLQQLSGVDRSIAELPEALDPQQQLARRISNDVSQELNRQAVRACIPEKAVTEIVLHRSAEFFRWVRDTQPQVPPAAVDRAEQRMVRYVSNEILRRLHDAPHELVGSQAGVIGNIVRYSSNELLRQLRGDWSKEAASETGDPQRQLVQYISSDLRSLVRRPPSERAAQDEAVTEIVRYRSNDFLRKLADSQLDSYPPEVDEEQEIMVRHMSNDILSRLRDLPPEQVVSGETLGEIILHRSNEFLRHLHEKQFDAHGLDLDDTQQEMIRYVSNDILNQLRERATAGQDPVQVNEFGEFVRYKSNEFLRQMSDLSGIRSTETDPTRVQQIILHVLGEIIRQLSTQGSDEDASGYTGIVGELVSYSGNEDTDNSECFQQLIRYKSNQILHLLRQPEEIKPAFEANLVEQRPEDNLGQPSTAQPSTDLPGEARSGEFGKTPTEKLPPQEHRHERAKVAMLEKAESEAAHQPIEGAEQILIKPLAASITAEAEKNRIMDGGVFAPQTADRHHGPGGTAEDNSGRVKKERFQEEGGTAGKPERTDDSDAAAIVRARRQTRTPESAAGKGLHLTLSLPTSLPSHLDWLVEFKRDEFVRTIESVRQLTVVLQGVTPRAKIATVAASH</sequence>
<feature type="compositionally biased region" description="Basic and acidic residues" evidence="1">
    <location>
        <begin position="823"/>
        <end position="832"/>
    </location>
</feature>
<evidence type="ECO:0000256" key="1">
    <source>
        <dbReference type="SAM" id="MobiDB-lite"/>
    </source>
</evidence>
<name>A0A8H8DJN3_9FUNG</name>
<feature type="compositionally biased region" description="Basic and acidic residues" evidence="1">
    <location>
        <begin position="897"/>
        <end position="908"/>
    </location>
</feature>
<dbReference type="EMBL" id="JAEFCI010004781">
    <property type="protein sequence ID" value="KAG5460746.1"/>
    <property type="molecule type" value="Genomic_DNA"/>
</dbReference>
<dbReference type="AlphaFoldDB" id="A0A8H8DJN3"/>
<keyword evidence="3" id="KW-1185">Reference proteome</keyword>
<feature type="non-terminal residue" evidence="2">
    <location>
        <position position="1000"/>
    </location>
</feature>
<reference evidence="2 3" key="1">
    <citation type="journal article" name="Sci. Rep.">
        <title>Genome-scale phylogenetic analyses confirm Olpidium as the closest living zoosporic fungus to the non-flagellated, terrestrial fungi.</title>
        <authorList>
            <person name="Chang Y."/>
            <person name="Rochon D."/>
            <person name="Sekimoto S."/>
            <person name="Wang Y."/>
            <person name="Chovatia M."/>
            <person name="Sandor L."/>
            <person name="Salamov A."/>
            <person name="Grigoriev I.V."/>
            <person name="Stajich J.E."/>
            <person name="Spatafora J.W."/>
        </authorList>
    </citation>
    <scope>NUCLEOTIDE SEQUENCE [LARGE SCALE GENOMIC DNA]</scope>
    <source>
        <strain evidence="2">S191</strain>
    </source>
</reference>
<feature type="compositionally biased region" description="Polar residues" evidence="1">
    <location>
        <begin position="794"/>
        <end position="803"/>
    </location>
</feature>
<evidence type="ECO:0000313" key="2">
    <source>
        <dbReference type="EMBL" id="KAG5460746.1"/>
    </source>
</evidence>
<feature type="region of interest" description="Disordered" evidence="1">
    <location>
        <begin position="880"/>
        <end position="923"/>
    </location>
</feature>
<proteinExistence type="predicted"/>